<dbReference type="Gramene" id="ESQ30734">
    <property type="protein sequence ID" value="ESQ30734"/>
    <property type="gene ID" value="EUTSA_v10011938mg"/>
</dbReference>
<dbReference type="GO" id="GO:0000775">
    <property type="term" value="C:chromosome, centromeric region"/>
    <property type="evidence" value="ECO:0007669"/>
    <property type="project" value="UniProtKB-SubCell"/>
</dbReference>
<dbReference type="GO" id="GO:0042054">
    <property type="term" value="F:histone methyltransferase activity"/>
    <property type="evidence" value="ECO:0007669"/>
    <property type="project" value="TreeGrafter"/>
</dbReference>
<evidence type="ECO:0000313" key="7">
    <source>
        <dbReference type="Proteomes" id="UP000030689"/>
    </source>
</evidence>
<evidence type="ECO:0000256" key="1">
    <source>
        <dbReference type="ARBA" id="ARBA00004584"/>
    </source>
</evidence>
<dbReference type="Proteomes" id="UP000030689">
    <property type="component" value="Unassembled WGS sequence"/>
</dbReference>
<dbReference type="GO" id="GO:0005634">
    <property type="term" value="C:nucleus"/>
    <property type="evidence" value="ECO:0007669"/>
    <property type="project" value="UniProtKB-SubCell"/>
</dbReference>
<evidence type="ECO:0000313" key="6">
    <source>
        <dbReference type="EMBL" id="ESQ30734.1"/>
    </source>
</evidence>
<dbReference type="eggNOG" id="KOG1082">
    <property type="taxonomic scope" value="Eukaryota"/>
</dbReference>
<dbReference type="STRING" id="72664.V4KHR1"/>
<keyword evidence="7" id="KW-1185">Reference proteome</keyword>
<proteinExistence type="predicted"/>
<gene>
    <name evidence="6" type="ORF">EUTSA_v10011938mg</name>
</gene>
<dbReference type="InterPro" id="IPR036987">
    <property type="entry name" value="SRA-YDG_sf"/>
</dbReference>
<dbReference type="InterPro" id="IPR015947">
    <property type="entry name" value="PUA-like_sf"/>
</dbReference>
<keyword evidence="2 3" id="KW-0539">Nucleus</keyword>
<dbReference type="SMART" id="SM00466">
    <property type="entry name" value="SRA"/>
    <property type="match status" value="1"/>
</dbReference>
<evidence type="ECO:0000256" key="4">
    <source>
        <dbReference type="SAM" id="MobiDB-lite"/>
    </source>
</evidence>
<dbReference type="Pfam" id="PF02182">
    <property type="entry name" value="SAD_SRA"/>
    <property type="match status" value="1"/>
</dbReference>
<accession>V4KHR1</accession>
<name>V4KHR1_EUTSA</name>
<protein>
    <recommendedName>
        <fullName evidence="5">YDG domain-containing protein</fullName>
    </recommendedName>
</protein>
<evidence type="ECO:0000256" key="3">
    <source>
        <dbReference type="PROSITE-ProRule" id="PRU00358"/>
    </source>
</evidence>
<sequence>KMIQLECPLNKKQKVSVIRDFPHGCGTQYSVKNQRCGVGSEAVAVTIEKRENLNVSEVVGVAYQNNHHKEVESVDMKKAGFSVVSNGSVGSRSFVSAKRKFSSCRGSKVKLLSMEESIELIDSQRTRGQVSYTSCSNQRKPLQKQKNSLKKNKKKKILSNGDAFRAKTHKQTQDRQPNKLTGLNQAMQQNRINKVLSPREKVLEVLHRYQLVFNELDREKAERSGEPKIARSQIDLKTRAILIKEGEQVNSQKMIGPVPGIEVGDEFEYKSVLSLIGLHFDLMGGIDYMCRGNLKLATSIVSSEDNGYNDRFESDVIIYSGEGGYMMSKDHEVVKDQQLVNGNEALANSMKEKTPVRVIRGEKRLKKSGKKMYVYDGLYWVNDYWKEIGAKGNIVFKFKLL</sequence>
<dbReference type="InterPro" id="IPR051357">
    <property type="entry name" value="H3K9_HMTase_SUVAR3-9"/>
</dbReference>
<dbReference type="PROSITE" id="PS51015">
    <property type="entry name" value="YDG"/>
    <property type="match status" value="1"/>
</dbReference>
<dbReference type="GO" id="GO:0003690">
    <property type="term" value="F:double-stranded DNA binding"/>
    <property type="evidence" value="ECO:0007669"/>
    <property type="project" value="TreeGrafter"/>
</dbReference>
<reference evidence="6 7" key="1">
    <citation type="journal article" date="2013" name="Front. Plant Sci.">
        <title>The Reference Genome of the Halophytic Plant Eutrema salsugineum.</title>
        <authorList>
            <person name="Yang R."/>
            <person name="Jarvis D.E."/>
            <person name="Chen H."/>
            <person name="Beilstein M.A."/>
            <person name="Grimwood J."/>
            <person name="Jenkins J."/>
            <person name="Shu S."/>
            <person name="Prochnik S."/>
            <person name="Xin M."/>
            <person name="Ma C."/>
            <person name="Schmutz J."/>
            <person name="Wing R.A."/>
            <person name="Mitchell-Olds T."/>
            <person name="Schumaker K.S."/>
            <person name="Wang X."/>
        </authorList>
    </citation>
    <scope>NUCLEOTIDE SEQUENCE [LARGE SCALE GENOMIC DNA]</scope>
</reference>
<dbReference type="PANTHER" id="PTHR45660">
    <property type="entry name" value="HISTONE-LYSINE N-METHYLTRANSFERASE SETMAR"/>
    <property type="match status" value="1"/>
</dbReference>
<dbReference type="PANTHER" id="PTHR45660:SF45">
    <property type="entry name" value="YDG DOMAIN-CONTAINING PROTEIN"/>
    <property type="match status" value="1"/>
</dbReference>
<feature type="compositionally biased region" description="Basic residues" evidence="4">
    <location>
        <begin position="141"/>
        <end position="157"/>
    </location>
</feature>
<dbReference type="Gene3D" id="2.30.280.10">
    <property type="entry name" value="SRA-YDG"/>
    <property type="match status" value="1"/>
</dbReference>
<dbReference type="EMBL" id="KI517809">
    <property type="protein sequence ID" value="ESQ30734.1"/>
    <property type="molecule type" value="Genomic_DNA"/>
</dbReference>
<feature type="compositionally biased region" description="Polar residues" evidence="4">
    <location>
        <begin position="129"/>
        <end position="139"/>
    </location>
</feature>
<organism evidence="6 7">
    <name type="scientific">Eutrema salsugineum</name>
    <name type="common">Saltwater cress</name>
    <name type="synonym">Sisymbrium salsugineum</name>
    <dbReference type="NCBI Taxonomy" id="72664"/>
    <lineage>
        <taxon>Eukaryota</taxon>
        <taxon>Viridiplantae</taxon>
        <taxon>Streptophyta</taxon>
        <taxon>Embryophyta</taxon>
        <taxon>Tracheophyta</taxon>
        <taxon>Spermatophyta</taxon>
        <taxon>Magnoliopsida</taxon>
        <taxon>eudicotyledons</taxon>
        <taxon>Gunneridae</taxon>
        <taxon>Pentapetalae</taxon>
        <taxon>rosids</taxon>
        <taxon>malvids</taxon>
        <taxon>Brassicales</taxon>
        <taxon>Brassicaceae</taxon>
        <taxon>Eutremeae</taxon>
        <taxon>Eutrema</taxon>
    </lineage>
</organism>
<dbReference type="AlphaFoldDB" id="V4KHR1"/>
<feature type="domain" description="YDG" evidence="5">
    <location>
        <begin position="256"/>
        <end position="401"/>
    </location>
</feature>
<dbReference type="KEGG" id="eus:EUTSA_v10011938mg"/>
<dbReference type="SUPFAM" id="SSF88697">
    <property type="entry name" value="PUA domain-like"/>
    <property type="match status" value="1"/>
</dbReference>
<feature type="region of interest" description="Disordered" evidence="4">
    <location>
        <begin position="129"/>
        <end position="180"/>
    </location>
</feature>
<feature type="non-terminal residue" evidence="6">
    <location>
        <position position="1"/>
    </location>
</feature>
<dbReference type="InterPro" id="IPR003105">
    <property type="entry name" value="SRA_YDG"/>
</dbReference>
<comment type="subcellular location">
    <subcellularLocation>
        <location evidence="1">Chromosome</location>
        <location evidence="1">Centromere</location>
    </subcellularLocation>
    <subcellularLocation>
        <location evidence="3">Nucleus</location>
    </subcellularLocation>
</comment>
<evidence type="ECO:0000259" key="5">
    <source>
        <dbReference type="PROSITE" id="PS51015"/>
    </source>
</evidence>
<evidence type="ECO:0000256" key="2">
    <source>
        <dbReference type="ARBA" id="ARBA00023242"/>
    </source>
</evidence>